<evidence type="ECO:0008006" key="3">
    <source>
        <dbReference type="Google" id="ProtNLM"/>
    </source>
</evidence>
<sequence>MHFEQRSFYSNQLEKEMPFNVYGHAGKAVLVFPSSGGSQNEYADFGMIASCSSFIEKGLLRFYTAASYDNESWLANNKSPHEMAENRLMKWPKHIDVTKITLYKNLFP</sequence>
<organism evidence="1 2">
    <name type="scientific">Tetragenococcus halophilus subsp. halophilus</name>
    <dbReference type="NCBI Taxonomy" id="1513897"/>
    <lineage>
        <taxon>Bacteria</taxon>
        <taxon>Bacillati</taxon>
        <taxon>Bacillota</taxon>
        <taxon>Bacilli</taxon>
        <taxon>Lactobacillales</taxon>
        <taxon>Enterococcaceae</taxon>
        <taxon>Tetragenococcus</taxon>
    </lineage>
</organism>
<accession>A0A2H6CQI1</accession>
<protein>
    <recommendedName>
        <fullName evidence="3">Esterase</fullName>
    </recommendedName>
</protein>
<reference evidence="1 2" key="1">
    <citation type="submission" date="2016-05" db="EMBL/GenBank/DDBJ databases">
        <title>Whole genome sequencing of Tetragenococcus halophilus subsp. halophilus NISL 7118.</title>
        <authorList>
            <person name="Shiwa Y."/>
            <person name="Nishimura I."/>
            <person name="Yoshikawa H."/>
            <person name="Koyama Y."/>
            <person name="Oguma T."/>
        </authorList>
    </citation>
    <scope>NUCLEOTIDE SEQUENCE [LARGE SCALE GENOMIC DNA]</scope>
    <source>
        <strain evidence="1 2">NISL 7118</strain>
    </source>
</reference>
<gene>
    <name evidence="1" type="ORF">TEHN7118_0058</name>
</gene>
<dbReference type="Proteomes" id="UP000236214">
    <property type="component" value="Unassembled WGS sequence"/>
</dbReference>
<keyword evidence="2" id="KW-1185">Reference proteome</keyword>
<evidence type="ECO:0000313" key="2">
    <source>
        <dbReference type="Proteomes" id="UP000236214"/>
    </source>
</evidence>
<comment type="caution">
    <text evidence="1">The sequence shown here is derived from an EMBL/GenBank/DDBJ whole genome shotgun (WGS) entry which is preliminary data.</text>
</comment>
<dbReference type="EMBL" id="BDEC01000002">
    <property type="protein sequence ID" value="GBD67252.1"/>
    <property type="molecule type" value="Genomic_DNA"/>
</dbReference>
<dbReference type="AlphaFoldDB" id="A0A2H6CQI1"/>
<name>A0A2H6CQI1_TETHA</name>
<evidence type="ECO:0000313" key="1">
    <source>
        <dbReference type="EMBL" id="GBD67252.1"/>
    </source>
</evidence>
<proteinExistence type="predicted"/>